<keyword evidence="1" id="KW-0732">Signal</keyword>
<gene>
    <name evidence="2" type="ORF">DTU03_18055</name>
</gene>
<protein>
    <submittedName>
        <fullName evidence="2">Response regulator</fullName>
    </submittedName>
</protein>
<proteinExistence type="predicted"/>
<organism evidence="2">
    <name type="scientific">Salmonella enterica subsp. enterica serovar Kintambo</name>
    <dbReference type="NCBI Taxonomy" id="1192730"/>
    <lineage>
        <taxon>Bacteria</taxon>
        <taxon>Pseudomonadati</taxon>
        <taxon>Pseudomonadota</taxon>
        <taxon>Gammaproteobacteria</taxon>
        <taxon>Enterobacterales</taxon>
        <taxon>Enterobacteriaceae</taxon>
        <taxon>Salmonella</taxon>
    </lineage>
</organism>
<dbReference type="InterPro" id="IPR022260">
    <property type="entry name" value="Integr_conj_element_PilL"/>
</dbReference>
<dbReference type="AlphaFoldDB" id="A0A5W7RZE9"/>
<evidence type="ECO:0000256" key="1">
    <source>
        <dbReference type="SAM" id="SignalP"/>
    </source>
</evidence>
<comment type="caution">
    <text evidence="2">The sequence shown here is derived from an EMBL/GenBank/DDBJ whole genome shotgun (WGS) entry which is preliminary data.</text>
</comment>
<reference evidence="2" key="1">
    <citation type="submission" date="2018-07" db="EMBL/GenBank/DDBJ databases">
        <authorList>
            <person name="Ashton P.M."/>
            <person name="Dallman T."/>
            <person name="Nair S."/>
            <person name="De Pinna E."/>
            <person name="Peters T."/>
            <person name="Grant K."/>
        </authorList>
    </citation>
    <scope>NUCLEOTIDE SEQUENCE</scope>
    <source>
        <strain evidence="2">242348</strain>
    </source>
</reference>
<sequence length="162" mass="17643">MMMKNTRLWPVVVTALTLSACTPKPVAQLPVPATPAPPVSVEVVHTARYTLTTIAPPETLQYPLRQITSHAFPAPKKGRKTPARSDALKLWLSGTGYSLCLPVTDDMRLLFNSPLPDSQYAMGPLRTETALQVIAGPAWTLSVDEITRTVCFARAPFTQTLS</sequence>
<dbReference type="NCBIfam" id="TIGR03748">
    <property type="entry name" value="conj_PilL"/>
    <property type="match status" value="1"/>
</dbReference>
<feature type="signal peptide" evidence="1">
    <location>
        <begin position="1"/>
        <end position="27"/>
    </location>
</feature>
<accession>A0A5W7RZE9</accession>
<dbReference type="EMBL" id="AAHMLI010000023">
    <property type="protein sequence ID" value="EBX8629384.1"/>
    <property type="molecule type" value="Genomic_DNA"/>
</dbReference>
<name>A0A5W7RZE9_SALET</name>
<feature type="chain" id="PRO_5025051564" evidence="1">
    <location>
        <begin position="28"/>
        <end position="162"/>
    </location>
</feature>
<evidence type="ECO:0000313" key="2">
    <source>
        <dbReference type="EMBL" id="EBX8629384.1"/>
    </source>
</evidence>
<dbReference type="PROSITE" id="PS51257">
    <property type="entry name" value="PROKAR_LIPOPROTEIN"/>
    <property type="match status" value="1"/>
</dbReference>